<evidence type="ECO:0000256" key="8">
    <source>
        <dbReference type="ARBA" id="ARBA00023239"/>
    </source>
</evidence>
<keyword evidence="6" id="KW-0210">Decarboxylase</keyword>
<dbReference type="InterPro" id="IPR002129">
    <property type="entry name" value="PyrdxlP-dep_de-COase"/>
</dbReference>
<dbReference type="EC" id="4.1.1.22" evidence="4"/>
<dbReference type="SUPFAM" id="SSF53383">
    <property type="entry name" value="PLP-dependent transferases"/>
    <property type="match status" value="1"/>
</dbReference>
<evidence type="ECO:0000256" key="1">
    <source>
        <dbReference type="ARBA" id="ARBA00001933"/>
    </source>
</evidence>
<dbReference type="InterPro" id="IPR015421">
    <property type="entry name" value="PyrdxlP-dep_Trfase_major"/>
</dbReference>
<reference evidence="11" key="2">
    <citation type="submission" date="2025-08" db="UniProtKB">
        <authorList>
            <consortium name="Ensembl"/>
        </authorList>
    </citation>
    <scope>IDENTIFICATION</scope>
</reference>
<dbReference type="OMA" id="GMVKMHY"/>
<dbReference type="Gene3D" id="3.90.1150.10">
    <property type="entry name" value="Aspartate Aminotransferase, domain 1"/>
    <property type="match status" value="1"/>
</dbReference>
<dbReference type="InterPro" id="IPR015422">
    <property type="entry name" value="PyrdxlP-dep_Trfase_small"/>
</dbReference>
<dbReference type="Gene3D" id="3.40.640.10">
    <property type="entry name" value="Type I PLP-dependent aspartate aminotransferase-like (Major domain)"/>
    <property type="match status" value="2"/>
</dbReference>
<comment type="cofactor">
    <cofactor evidence="1 10">
        <name>pyridoxal 5'-phosphate</name>
        <dbReference type="ChEBI" id="CHEBI:597326"/>
    </cofactor>
</comment>
<evidence type="ECO:0000256" key="7">
    <source>
        <dbReference type="ARBA" id="ARBA00022898"/>
    </source>
</evidence>
<reference evidence="12" key="1">
    <citation type="submission" date="2012-03" db="EMBL/GenBank/DDBJ databases">
        <title>Whole Genome Assembly of Papio anubis.</title>
        <authorList>
            <person name="Liu Y.L."/>
            <person name="Abraham K.A."/>
            <person name="Akbar H.A."/>
            <person name="Ali S.A."/>
            <person name="Anosike U.A."/>
            <person name="Aqrawi P.A."/>
            <person name="Arias F.A."/>
            <person name="Attaway T.A."/>
            <person name="Awwad R.A."/>
            <person name="Babu C.B."/>
            <person name="Bandaranaike D.B."/>
            <person name="Battles P.B."/>
            <person name="Bell A.B."/>
            <person name="Beltran B.B."/>
            <person name="Berhane-Mersha D.B."/>
            <person name="Bess C.B."/>
            <person name="Bickham C.B."/>
            <person name="Bolden T.B."/>
            <person name="Carter K.C."/>
            <person name="Chau D.C."/>
            <person name="Chavez A.C."/>
            <person name="Clerc-Blankenburg K.C."/>
            <person name="Coyle M.C."/>
            <person name="Dao M.D."/>
            <person name="Davila M.L.D."/>
            <person name="Davy-Carroll L.D."/>
            <person name="Denson S.D."/>
            <person name="Dinh H.D."/>
            <person name="Fernandez S.F."/>
            <person name="Fernando P.F."/>
            <person name="Forbes L.F."/>
            <person name="Francis C.F."/>
            <person name="Francisco L.F."/>
            <person name="Fu Q.F."/>
            <person name="Garcia-Iii R.G."/>
            <person name="Garrett T.G."/>
            <person name="Gross S.G."/>
            <person name="Gubbala S.G."/>
            <person name="Hirani K.H."/>
            <person name="Hogues M.H."/>
            <person name="Hollins B.H."/>
            <person name="Jackson L.J."/>
            <person name="Javaid M.J."/>
            <person name="Jhangiani S.J."/>
            <person name="Johnson A.J."/>
            <person name="Johnson B.J."/>
            <person name="Jones J.J."/>
            <person name="Joshi V.J."/>
            <person name="Kalu J.K."/>
            <person name="Khan N.K."/>
            <person name="Korchina V.K."/>
            <person name="Kovar C.K."/>
            <person name="Lago L.L."/>
            <person name="Lara F.L."/>
            <person name="Le T.-K.L."/>
            <person name="Lee S.L."/>
            <person name="Legall-Iii F.L."/>
            <person name="Lemon S.L."/>
            <person name="Liu J.L."/>
            <person name="Liu Y.-S.L."/>
            <person name="Liyanage D.L."/>
            <person name="Lopez J.L."/>
            <person name="Lorensuhewa L.L."/>
            <person name="Mata R.M."/>
            <person name="Mathew T.M."/>
            <person name="Mercado C.M."/>
            <person name="Mercado I.M."/>
            <person name="Morales K.M."/>
            <person name="Morgan M.M."/>
            <person name="Munidasa M.M."/>
            <person name="Ngo D.N."/>
            <person name="Nguyen L.N."/>
            <person name="Nguyen T.N."/>
            <person name="Nguyen N.N."/>
            <person name="Obregon M.O."/>
            <person name="Okwuonu G.O."/>
            <person name="Ongeri F.O."/>
            <person name="Onwere C.O."/>
            <person name="Osifeso I.O."/>
            <person name="Parra A.P."/>
            <person name="Patil S.P."/>
            <person name="Perez A.P."/>
            <person name="Perez Y.P."/>
            <person name="Pham C.P."/>
            <person name="Pu L.-L.P."/>
            <person name="Puazo M.P."/>
            <person name="Quiroz J.Q."/>
            <person name="Rouhana J.R."/>
            <person name="Ruiz M.R."/>
            <person name="Ruiz S.-J.R."/>
            <person name="Saada N.S."/>
            <person name="Santibanez J.S."/>
            <person name="Scheel M.S."/>
            <person name="Schneider B.S."/>
            <person name="Simmons D.S."/>
            <person name="Sisson I.S."/>
            <person name="Tang L.-Y.T."/>
            <person name="Thornton R.T."/>
            <person name="Tisius J.T."/>
            <person name="Toledanes G.T."/>
            <person name="Trejos Z.T."/>
            <person name="Usmani K.U."/>
            <person name="Varghese R.V."/>
            <person name="Vattathil S.V."/>
            <person name="Vee V.V."/>
            <person name="Walker D.W."/>
            <person name="Weissenberger G.W."/>
            <person name="White C.W."/>
            <person name="Williams A.W."/>
            <person name="Woodworth J.W."/>
            <person name="Wright R.W."/>
            <person name="Zhu Y.Z."/>
            <person name="Han Y.H."/>
            <person name="Newsham I.N."/>
            <person name="Nazareth L.N."/>
            <person name="Worley K.W."/>
            <person name="Muzny D.M."/>
            <person name="Rogers J.R."/>
            <person name="Gibbs R.G."/>
        </authorList>
    </citation>
    <scope>NUCLEOTIDE SEQUENCE [LARGE SCALE GENOMIC DNA]</scope>
</reference>
<evidence type="ECO:0000256" key="6">
    <source>
        <dbReference type="ARBA" id="ARBA00022793"/>
    </source>
</evidence>
<dbReference type="FunFam" id="3.40.640.10:FF:000025">
    <property type="entry name" value="Histidine decarboxylase"/>
    <property type="match status" value="1"/>
</dbReference>
<dbReference type="Pfam" id="PF00282">
    <property type="entry name" value="Pyridoxal_deC"/>
    <property type="match status" value="1"/>
</dbReference>
<dbReference type="GO" id="GO:0001694">
    <property type="term" value="P:histamine biosynthetic process"/>
    <property type="evidence" value="ECO:0007669"/>
    <property type="project" value="TreeGrafter"/>
</dbReference>
<organism evidence="11 12">
    <name type="scientific">Papio anubis</name>
    <name type="common">Olive baboon</name>
    <dbReference type="NCBI Taxonomy" id="9555"/>
    <lineage>
        <taxon>Eukaryota</taxon>
        <taxon>Metazoa</taxon>
        <taxon>Chordata</taxon>
        <taxon>Craniata</taxon>
        <taxon>Vertebrata</taxon>
        <taxon>Euteleostomi</taxon>
        <taxon>Mammalia</taxon>
        <taxon>Eutheria</taxon>
        <taxon>Euarchontoglires</taxon>
        <taxon>Primates</taxon>
        <taxon>Haplorrhini</taxon>
        <taxon>Catarrhini</taxon>
        <taxon>Cercopithecidae</taxon>
        <taxon>Cercopithecinae</taxon>
        <taxon>Papio</taxon>
    </lineage>
</organism>
<dbReference type="InterPro" id="IPR010977">
    <property type="entry name" value="Aromatic_deC"/>
</dbReference>
<accession>A0A2I3LR95</accession>
<dbReference type="PRINTS" id="PR00800">
    <property type="entry name" value="YHDCRBOXLASE"/>
</dbReference>
<proteinExistence type="inferred from homology"/>
<evidence type="ECO:0000256" key="9">
    <source>
        <dbReference type="ARBA" id="ARBA00039946"/>
    </source>
</evidence>
<keyword evidence="7 10" id="KW-0663">Pyridoxal phosphate</keyword>
<feature type="modified residue" description="N6-(pyridoxal phosphate)lysine" evidence="10">
    <location>
        <position position="291"/>
    </location>
</feature>
<dbReference type="Proteomes" id="UP000028761">
    <property type="component" value="Unplaced"/>
</dbReference>
<dbReference type="AlphaFoldDB" id="A0A2I3LR95"/>
<evidence type="ECO:0000313" key="12">
    <source>
        <dbReference type="Proteomes" id="UP000028761"/>
    </source>
</evidence>
<dbReference type="FunFam" id="1.20.1340.10:FF:000001">
    <property type="entry name" value="Histidine decarboxylase"/>
    <property type="match status" value="1"/>
</dbReference>
<sequence length="648" mass="72574">VLMEPDFSMSLLGREMVDYICQYLSTVRERRVTPDVQPGYLRAQLPESAPEDPDSWDSIFGDIERIIMPGVVHWQSPHMHAYYPALTSWPSLLGDMLADAINCLGFTWASSPACTELEMNVMDWLAKMLGLPEHFLHYHPSSQGGGVLQSTVSESTLIALLAARKNKILEMKTSEPDADESCLNARLVAYASDQAHSSVEKAGLISLVKMKFLPVDDNFSLRGEALQKAIEEDKQRGLVPVFVMFASSGAREGLWLHIDAAYAGTAFLCPEFRGFLKGIEYADSFTFNPSKWMMVHFDCTGFWVKDNYKLQQTFSVNPIYLRHANSGVATDFMHWQIPLSRRFRSIKLWFVIRSFGVKNLQAHVRHGTEMAKYFESLVRNDPSFEIPAKRHLGLVVFRLKGPNCLTENVLKEIAKAGHLFLIPATIQDKLIIRFTVTSQFTTRDDILRDWNLIRDAATLILSQHCTSQPSPRVGNLIPQIRGARAWAGGTSLQSVSGAGDDPVQARKIIKQPQCVGAGPMRRENGRHHESLPDPVDDCFSEEAPDATKHKLSSFLFSYLSVQTKKKTVRSLSCNSVPVSAQKPLPTEASVKNGGSSRVRIFSRFPEEMMMLKKSAFKKLIKFYSVPSFPECSSQCGLQLPCCPLQAMV</sequence>
<dbReference type="PROSITE" id="PS00392">
    <property type="entry name" value="DDC_GAD_HDC_YDC"/>
    <property type="match status" value="1"/>
</dbReference>
<reference evidence="11" key="3">
    <citation type="submission" date="2025-09" db="UniProtKB">
        <authorList>
            <consortium name="Ensembl"/>
        </authorList>
    </citation>
    <scope>IDENTIFICATION</scope>
</reference>
<comment type="subunit">
    <text evidence="3">Homodimer.</text>
</comment>
<dbReference type="Gene3D" id="1.20.1340.10">
    <property type="entry name" value="dopa decarboxylase, N-terminal domain"/>
    <property type="match status" value="1"/>
</dbReference>
<dbReference type="InterPro" id="IPR021115">
    <property type="entry name" value="Pyridoxal-P_BS"/>
</dbReference>
<keyword evidence="8" id="KW-0456">Lyase</keyword>
<dbReference type="ExpressionAtlas" id="A0A2I3LR95">
    <property type="expression patterns" value="baseline"/>
</dbReference>
<dbReference type="GO" id="GO:0042423">
    <property type="term" value="P:catecholamine biosynthetic process"/>
    <property type="evidence" value="ECO:0007669"/>
    <property type="project" value="UniProtKB-KW"/>
</dbReference>
<dbReference type="GO" id="GO:0006548">
    <property type="term" value="P:L-histidine catabolic process"/>
    <property type="evidence" value="ECO:0007669"/>
    <property type="project" value="TreeGrafter"/>
</dbReference>
<dbReference type="PANTHER" id="PTHR11999">
    <property type="entry name" value="GROUP II PYRIDOXAL-5-PHOSPHATE DECARBOXYLASE"/>
    <property type="match status" value="1"/>
</dbReference>
<comment type="similarity">
    <text evidence="2">Belongs to the group II decarboxylase family.</text>
</comment>
<dbReference type="GO" id="GO:0030170">
    <property type="term" value="F:pyridoxal phosphate binding"/>
    <property type="evidence" value="ECO:0007669"/>
    <property type="project" value="InterPro"/>
</dbReference>
<evidence type="ECO:0000256" key="2">
    <source>
        <dbReference type="ARBA" id="ARBA00009533"/>
    </source>
</evidence>
<evidence type="ECO:0000256" key="3">
    <source>
        <dbReference type="ARBA" id="ARBA00011738"/>
    </source>
</evidence>
<dbReference type="PANTHER" id="PTHR11999:SF68">
    <property type="entry name" value="HISTIDINE DECARBOXYLASE"/>
    <property type="match status" value="1"/>
</dbReference>
<dbReference type="CDD" id="cd06450">
    <property type="entry name" value="DOPA_deC_like"/>
    <property type="match status" value="1"/>
</dbReference>
<dbReference type="GO" id="GO:0004398">
    <property type="term" value="F:histidine decarboxylase activity"/>
    <property type="evidence" value="ECO:0007669"/>
    <property type="project" value="UniProtKB-EC"/>
</dbReference>
<keyword evidence="5" id="KW-0127">Catecholamine biosynthesis</keyword>
<dbReference type="Bgee" id="ENSPANG00000017687">
    <property type="expression patterns" value="Expressed in lateral hypothalamic nucleus and 40 other cell types or tissues"/>
</dbReference>
<dbReference type="FunFam" id="3.90.1150.10:FF:000018">
    <property type="entry name" value="Histidine decarboxylase"/>
    <property type="match status" value="1"/>
</dbReference>
<evidence type="ECO:0000313" key="11">
    <source>
        <dbReference type="Ensembl" id="ENSPANP00000025954.2"/>
    </source>
</evidence>
<evidence type="ECO:0000256" key="5">
    <source>
        <dbReference type="ARBA" id="ARBA00022584"/>
    </source>
</evidence>
<dbReference type="InterPro" id="IPR015424">
    <property type="entry name" value="PyrdxlP-dep_Trfase"/>
</dbReference>
<evidence type="ECO:0000256" key="4">
    <source>
        <dbReference type="ARBA" id="ARBA00012320"/>
    </source>
</evidence>
<dbReference type="Ensembl" id="ENSPANT00000037362.2">
    <property type="protein sequence ID" value="ENSPANP00000025954.2"/>
    <property type="gene ID" value="ENSPANG00000038704.1"/>
</dbReference>
<keyword evidence="12" id="KW-1185">Reference proteome</keyword>
<evidence type="ECO:0000256" key="10">
    <source>
        <dbReference type="PIRSR" id="PIRSR602129-50"/>
    </source>
</evidence>
<dbReference type="GeneTree" id="ENSGT00940000157938"/>
<name>A0A2I3LR95_PAPAN</name>
<dbReference type="GO" id="GO:0005737">
    <property type="term" value="C:cytoplasm"/>
    <property type="evidence" value="ECO:0007669"/>
    <property type="project" value="TreeGrafter"/>
</dbReference>
<protein>
    <recommendedName>
        <fullName evidence="9">Histidine decarboxylase</fullName>
        <ecNumber evidence="4">4.1.1.22</ecNumber>
    </recommendedName>
</protein>